<evidence type="ECO:0000313" key="1">
    <source>
        <dbReference type="EMBL" id="KAF6152832.1"/>
    </source>
</evidence>
<reference evidence="1 2" key="1">
    <citation type="journal article" date="2020" name="IScience">
        <title>Genome Sequencing of the Endangered Kingdonia uniflora (Circaeasteraceae, Ranunculales) Reveals Potential Mechanisms of Evolutionary Specialization.</title>
        <authorList>
            <person name="Sun Y."/>
            <person name="Deng T."/>
            <person name="Zhang A."/>
            <person name="Moore M.J."/>
            <person name="Landis J.B."/>
            <person name="Lin N."/>
            <person name="Zhang H."/>
            <person name="Zhang X."/>
            <person name="Huang J."/>
            <person name="Zhang X."/>
            <person name="Sun H."/>
            <person name="Wang H."/>
        </authorList>
    </citation>
    <scope>NUCLEOTIDE SEQUENCE [LARGE SCALE GENOMIC DNA]</scope>
    <source>
        <strain evidence="1">TB1705</strain>
        <tissue evidence="1">Leaf</tissue>
    </source>
</reference>
<evidence type="ECO:0000313" key="2">
    <source>
        <dbReference type="Proteomes" id="UP000541444"/>
    </source>
</evidence>
<dbReference type="EMBL" id="JACGCM010001604">
    <property type="protein sequence ID" value="KAF6152832.1"/>
    <property type="molecule type" value="Genomic_DNA"/>
</dbReference>
<protein>
    <submittedName>
        <fullName evidence="1">Uncharacterized protein</fullName>
    </submittedName>
</protein>
<name>A0A7J7MDE3_9MAGN</name>
<dbReference type="InterPro" id="IPR039163">
    <property type="entry name" value="EMC7"/>
</dbReference>
<gene>
    <name evidence="1" type="ORF">GIB67_025850</name>
</gene>
<organism evidence="1 2">
    <name type="scientific">Kingdonia uniflora</name>
    <dbReference type="NCBI Taxonomy" id="39325"/>
    <lineage>
        <taxon>Eukaryota</taxon>
        <taxon>Viridiplantae</taxon>
        <taxon>Streptophyta</taxon>
        <taxon>Embryophyta</taxon>
        <taxon>Tracheophyta</taxon>
        <taxon>Spermatophyta</taxon>
        <taxon>Magnoliopsida</taxon>
        <taxon>Ranunculales</taxon>
        <taxon>Circaeasteraceae</taxon>
        <taxon>Kingdonia</taxon>
    </lineage>
</organism>
<dbReference type="GO" id="GO:0072546">
    <property type="term" value="C:EMC complex"/>
    <property type="evidence" value="ECO:0007669"/>
    <property type="project" value="TreeGrafter"/>
</dbReference>
<accession>A0A7J7MDE3</accession>
<proteinExistence type="predicted"/>
<keyword evidence="2" id="KW-1185">Reference proteome</keyword>
<dbReference type="PANTHER" id="PTHR13605">
    <property type="entry name" value="ER MEMBRANE PROTEIN COMPLEX SUBUNIT 7"/>
    <property type="match status" value="1"/>
</dbReference>
<comment type="caution">
    <text evidence="1">The sequence shown here is derived from an EMBL/GenBank/DDBJ whole genome shotgun (WGS) entry which is preliminary data.</text>
</comment>
<dbReference type="PANTHER" id="PTHR13605:SF4">
    <property type="entry name" value="ER MEMBRANE PROTEIN COMPLEX SUBUNIT 7"/>
    <property type="match status" value="1"/>
</dbReference>
<dbReference type="AlphaFoldDB" id="A0A7J7MDE3"/>
<dbReference type="Proteomes" id="UP000541444">
    <property type="component" value="Unassembled WGS sequence"/>
</dbReference>
<dbReference type="OrthoDB" id="27095at2759"/>
<sequence length="226" mass="25380">MRVVTTFISKVGDKNPIDEEVTYYGIVKSILELDYEKQITEKIKEDDEPFILATQASQVFHCKDQSRPNEECHVALDSPKRLTKDINAYEDPLVFTAQVSYTSWFLDAFNYAMATHKDVLNLSIGGPDYYLDLPFVEKNMPAGAHLIEVTSIGYFFSPVHVDASGRNAGSIQAILTENRSLSELIKEPFSILSLVKSPMGLMMCFMVVVVFLMPKLVENIGIVLLT</sequence>